<keyword evidence="3" id="KW-0805">Transcription regulation</keyword>
<dbReference type="OrthoDB" id="5423818at2759"/>
<dbReference type="PANTHER" id="PTHR47660:SF3">
    <property type="entry name" value="FINGER DOMAIN PROTEIN, PUTATIVE (AFU_ORTHOLOGUE AFUA_4G03310)-RELATED"/>
    <property type="match status" value="1"/>
</dbReference>
<dbReference type="GO" id="GO:0046872">
    <property type="term" value="F:metal ion binding"/>
    <property type="evidence" value="ECO:0007669"/>
    <property type="project" value="UniProtKB-KW"/>
</dbReference>
<evidence type="ECO:0000256" key="2">
    <source>
        <dbReference type="ARBA" id="ARBA00022833"/>
    </source>
</evidence>
<dbReference type="PANTHER" id="PTHR47660">
    <property type="entry name" value="TRANSCRIPTION FACTOR WITH C2H2 AND ZN(2)-CYS(6) DNA BINDING DOMAIN (EUROFUNG)-RELATED-RELATED"/>
    <property type="match status" value="1"/>
</dbReference>
<dbReference type="RefSeq" id="XP_025429056.1">
    <property type="nucleotide sequence ID" value="XM_025572044.1"/>
</dbReference>
<evidence type="ECO:0000256" key="5">
    <source>
        <dbReference type="ARBA" id="ARBA00023242"/>
    </source>
</evidence>
<keyword evidence="7" id="KW-1185">Reference proteome</keyword>
<dbReference type="Proteomes" id="UP000248349">
    <property type="component" value="Unassembled WGS sequence"/>
</dbReference>
<organism evidence="6 7">
    <name type="scientific">Aspergillus saccharolyticus JOP 1030-1</name>
    <dbReference type="NCBI Taxonomy" id="1450539"/>
    <lineage>
        <taxon>Eukaryota</taxon>
        <taxon>Fungi</taxon>
        <taxon>Dikarya</taxon>
        <taxon>Ascomycota</taxon>
        <taxon>Pezizomycotina</taxon>
        <taxon>Eurotiomycetes</taxon>
        <taxon>Eurotiomycetidae</taxon>
        <taxon>Eurotiales</taxon>
        <taxon>Aspergillaceae</taxon>
        <taxon>Aspergillus</taxon>
        <taxon>Aspergillus subgen. Circumdati</taxon>
    </lineage>
</organism>
<keyword evidence="2" id="KW-0862">Zinc</keyword>
<keyword evidence="1" id="KW-0479">Metal-binding</keyword>
<keyword evidence="4" id="KW-0804">Transcription</keyword>
<evidence type="ECO:0000313" key="7">
    <source>
        <dbReference type="Proteomes" id="UP000248349"/>
    </source>
</evidence>
<gene>
    <name evidence="6" type="ORF">BP01DRAFT_301762</name>
</gene>
<evidence type="ECO:0000256" key="4">
    <source>
        <dbReference type="ARBA" id="ARBA00023163"/>
    </source>
</evidence>
<evidence type="ECO:0000256" key="1">
    <source>
        <dbReference type="ARBA" id="ARBA00022723"/>
    </source>
</evidence>
<dbReference type="EMBL" id="KZ821246">
    <property type="protein sequence ID" value="PYH43074.1"/>
    <property type="molecule type" value="Genomic_DNA"/>
</dbReference>
<proteinExistence type="predicted"/>
<evidence type="ECO:0000256" key="3">
    <source>
        <dbReference type="ARBA" id="ARBA00023015"/>
    </source>
</evidence>
<name>A0A318Z9P4_9EURO</name>
<evidence type="ECO:0000313" key="6">
    <source>
        <dbReference type="EMBL" id="PYH43074.1"/>
    </source>
</evidence>
<reference evidence="6 7" key="1">
    <citation type="submission" date="2016-12" db="EMBL/GenBank/DDBJ databases">
        <title>The genomes of Aspergillus section Nigri reveals drivers in fungal speciation.</title>
        <authorList>
            <consortium name="DOE Joint Genome Institute"/>
            <person name="Vesth T.C."/>
            <person name="Nybo J."/>
            <person name="Theobald S."/>
            <person name="Brandl J."/>
            <person name="Frisvad J.C."/>
            <person name="Nielsen K.F."/>
            <person name="Lyhne E.K."/>
            <person name="Kogle M.E."/>
            <person name="Kuo A."/>
            <person name="Riley R."/>
            <person name="Clum A."/>
            <person name="Nolan M."/>
            <person name="Lipzen A."/>
            <person name="Salamov A."/>
            <person name="Henrissat B."/>
            <person name="Wiebenga A."/>
            <person name="De Vries R.P."/>
            <person name="Grigoriev I.V."/>
            <person name="Mortensen U.H."/>
            <person name="Andersen M.R."/>
            <person name="Baker S.E."/>
        </authorList>
    </citation>
    <scope>NUCLEOTIDE SEQUENCE [LARGE SCALE GENOMIC DNA]</scope>
    <source>
        <strain evidence="6 7">JOP 1030-1</strain>
    </source>
</reference>
<dbReference type="GeneID" id="37073272"/>
<keyword evidence="5" id="KW-0539">Nucleus</keyword>
<dbReference type="STRING" id="1450539.A0A318Z9P4"/>
<evidence type="ECO:0008006" key="8">
    <source>
        <dbReference type="Google" id="ProtNLM"/>
    </source>
</evidence>
<dbReference type="AlphaFoldDB" id="A0A318Z9P4"/>
<protein>
    <recommendedName>
        <fullName evidence="8">Transcription factor domain-containing protein</fullName>
    </recommendedName>
</protein>
<sequence>MLQKPLDRSPSIPAVPTQNIRSLIQRPRLHNGAQRTANLIFHALKSYPKMMLRDRNLPPFIHPHMVFSDAEGTSMEPLTNCLSLVHMTSSPAESTRKLFWKNVHWECERLYTEYNTLTRWQLLAAMQALSIYLIIRLDEGETEYNDFDLLLLSTVTVMAKRLGERTADQGSGHIRTPWKDWVFQESTRRLCVIYQVVNMLVYFDPAAICDHQTDIPISSLPARKQLWEAGDEIAWRVEKARESVGNTTFGMAVDGELVRISQNDISCYGGVIVQNTSSNRQIANWEDWCSGMDDMGGLVMLAASLVG</sequence>
<accession>A0A318Z9P4</accession>